<dbReference type="InterPro" id="IPR052362">
    <property type="entry name" value="HTH-GbsR_regulator"/>
</dbReference>
<dbReference type="EMBL" id="QLMK01000003">
    <property type="protein sequence ID" value="RAK30905.1"/>
    <property type="molecule type" value="Genomic_DNA"/>
</dbReference>
<keyword evidence="7" id="KW-1185">Reference proteome</keyword>
<evidence type="ECO:0000256" key="3">
    <source>
        <dbReference type="ARBA" id="ARBA00023163"/>
    </source>
</evidence>
<dbReference type="InterPro" id="IPR026282">
    <property type="entry name" value="MJ1563"/>
</dbReference>
<dbReference type="InterPro" id="IPR011991">
    <property type="entry name" value="ArsR-like_HTH"/>
</dbReference>
<dbReference type="InterPro" id="IPR036388">
    <property type="entry name" value="WH-like_DNA-bd_sf"/>
</dbReference>
<reference evidence="6 7" key="1">
    <citation type="submission" date="2018-06" db="EMBL/GenBank/DDBJ databases">
        <title>Genomic Encyclopedia of Type Strains, Phase IV (KMG-IV): sequencing the most valuable type-strain genomes for metagenomic binning, comparative biology and taxonomic classification.</title>
        <authorList>
            <person name="Goeker M."/>
        </authorList>
    </citation>
    <scope>NUCLEOTIDE SEQUENCE [LARGE SCALE GENOMIC DNA]</scope>
    <source>
        <strain evidence="6 7">DSM 26720</strain>
    </source>
</reference>
<accession>A0A364JWP6</accession>
<sequence>MQLSPVVQSFVLHFGEMGNRWGINRTVGQIYALLYLSTDPLCADDIVEALGVSRSNVSMGIRELQGWNLILLKHIPGDRRDFYTTPDDVWQILRTLAEERKKREIDPTLTVLREVLMEPAQDDKDRYAQERMKDMYALIERLTNWYDDVKKLDTERLTSLLALGAKVTRFLETTDKIVALGRGRSTAKKEPKRE</sequence>
<dbReference type="SUPFAM" id="SSF46785">
    <property type="entry name" value="Winged helix' DNA-binding domain"/>
    <property type="match status" value="1"/>
</dbReference>
<name>A0A364JWP6_9HYPH</name>
<dbReference type="PIRSF" id="PIRSF006707">
    <property type="entry name" value="MJ1563"/>
    <property type="match status" value="1"/>
</dbReference>
<dbReference type="Pfam" id="PF12802">
    <property type="entry name" value="MarR_2"/>
    <property type="match status" value="1"/>
</dbReference>
<dbReference type="InterPro" id="IPR000835">
    <property type="entry name" value="HTH_MarR-typ"/>
</dbReference>
<keyword evidence="2 4" id="KW-0238">DNA-binding</keyword>
<evidence type="ECO:0000313" key="7">
    <source>
        <dbReference type="Proteomes" id="UP000249453"/>
    </source>
</evidence>
<gene>
    <name evidence="6" type="ORF">C7374_10339</name>
</gene>
<dbReference type="AlphaFoldDB" id="A0A364JWP6"/>
<keyword evidence="3 4" id="KW-0804">Transcription</keyword>
<evidence type="ECO:0000256" key="1">
    <source>
        <dbReference type="ARBA" id="ARBA00023015"/>
    </source>
</evidence>
<organism evidence="6 7">
    <name type="scientific">Falsochrobactrum ovis</name>
    <dbReference type="NCBI Taxonomy" id="1293442"/>
    <lineage>
        <taxon>Bacteria</taxon>
        <taxon>Pseudomonadati</taxon>
        <taxon>Pseudomonadota</taxon>
        <taxon>Alphaproteobacteria</taxon>
        <taxon>Hyphomicrobiales</taxon>
        <taxon>Brucellaceae</taxon>
        <taxon>Falsochrobactrum</taxon>
    </lineage>
</organism>
<comment type="caution">
    <text evidence="6">The sequence shown here is derived from an EMBL/GenBank/DDBJ whole genome shotgun (WGS) entry which is preliminary data.</text>
</comment>
<dbReference type="GO" id="GO:0003677">
    <property type="term" value="F:DNA binding"/>
    <property type="evidence" value="ECO:0007669"/>
    <property type="project" value="UniProtKB-UniRule"/>
</dbReference>
<evidence type="ECO:0000256" key="2">
    <source>
        <dbReference type="ARBA" id="ARBA00023125"/>
    </source>
</evidence>
<dbReference type="InterPro" id="IPR036390">
    <property type="entry name" value="WH_DNA-bd_sf"/>
</dbReference>
<dbReference type="RefSeq" id="WP_210205081.1">
    <property type="nucleotide sequence ID" value="NZ_JBHEEY010000002.1"/>
</dbReference>
<dbReference type="CDD" id="cd00090">
    <property type="entry name" value="HTH_ARSR"/>
    <property type="match status" value="1"/>
</dbReference>
<evidence type="ECO:0000259" key="5">
    <source>
        <dbReference type="Pfam" id="PF12802"/>
    </source>
</evidence>
<keyword evidence="1 4" id="KW-0805">Transcription regulation</keyword>
<dbReference type="PANTHER" id="PTHR38465">
    <property type="entry name" value="HTH-TYPE TRANSCRIPTIONAL REGULATOR MJ1563-RELATED"/>
    <property type="match status" value="1"/>
</dbReference>
<dbReference type="GO" id="GO:0003700">
    <property type="term" value="F:DNA-binding transcription factor activity"/>
    <property type="evidence" value="ECO:0007669"/>
    <property type="project" value="InterPro"/>
</dbReference>
<dbReference type="PANTHER" id="PTHR38465:SF1">
    <property type="entry name" value="HTH-TYPE TRANSCRIPTIONAL REGULATOR MJ1563-RELATED"/>
    <property type="match status" value="1"/>
</dbReference>
<protein>
    <recommendedName>
        <fullName evidence="4">HTH-type transcriptional regulator</fullName>
    </recommendedName>
</protein>
<feature type="domain" description="HTH marR-type" evidence="5">
    <location>
        <begin position="22"/>
        <end position="80"/>
    </location>
</feature>
<evidence type="ECO:0000256" key="4">
    <source>
        <dbReference type="PIRNR" id="PIRNR006707"/>
    </source>
</evidence>
<proteinExistence type="inferred from homology"/>
<evidence type="ECO:0000313" key="6">
    <source>
        <dbReference type="EMBL" id="RAK30905.1"/>
    </source>
</evidence>
<dbReference type="Proteomes" id="UP000249453">
    <property type="component" value="Unassembled WGS sequence"/>
</dbReference>
<dbReference type="Gene3D" id="1.10.10.10">
    <property type="entry name" value="Winged helix-like DNA-binding domain superfamily/Winged helix DNA-binding domain"/>
    <property type="match status" value="1"/>
</dbReference>
<comment type="similarity">
    <text evidence="4">Belongs to the GbsR family.</text>
</comment>